<dbReference type="InterPro" id="IPR003190">
    <property type="entry name" value="Asp_decarbox"/>
</dbReference>
<dbReference type="UniPathway" id="UPA00028">
    <property type="reaction ID" value="UER00002"/>
</dbReference>
<accession>A0A0S4XPK5</accession>
<keyword evidence="6 9" id="KW-0456">Lyase</keyword>
<dbReference type="EC" id="4.1.1.11" evidence="9"/>
<feature type="chain" id="PRO_5014001074" description="Aspartate 1-decarboxylase alpha chain" evidence="9 13">
    <location>
        <begin position="25"/>
        <end position="122"/>
    </location>
</feature>
<feature type="modified residue" description="Pyruvic acid (Ser)" evidence="9 12">
    <location>
        <position position="25"/>
    </location>
</feature>
<feature type="binding site" evidence="9 11">
    <location>
        <begin position="73"/>
        <end position="75"/>
    </location>
    <ligand>
        <name>substrate</name>
    </ligand>
</feature>
<dbReference type="GO" id="GO:0004068">
    <property type="term" value="F:aspartate 1-decarboxylase activity"/>
    <property type="evidence" value="ECO:0007669"/>
    <property type="project" value="UniProtKB-UniRule"/>
</dbReference>
<comment type="PTM">
    <text evidence="9 12">Is synthesized initially as an inactive proenzyme, which is activated by self-cleavage at a specific serine bond to produce a beta-subunit with a hydroxyl group at its C-terminus and an alpha-subunit with a pyruvoyl group at its N-terminus.</text>
</comment>
<dbReference type="PANTHER" id="PTHR21012:SF0">
    <property type="entry name" value="ASPARTATE 1-DECARBOXYLASE"/>
    <property type="match status" value="1"/>
</dbReference>
<keyword evidence="7 9" id="KW-0704">Schiff base</keyword>
<evidence type="ECO:0000256" key="11">
    <source>
        <dbReference type="PIRSR" id="PIRSR006246-2"/>
    </source>
</evidence>
<evidence type="ECO:0000256" key="10">
    <source>
        <dbReference type="PIRSR" id="PIRSR006246-1"/>
    </source>
</evidence>
<dbReference type="AlphaFoldDB" id="A0A0S4XPK5"/>
<evidence type="ECO:0000256" key="9">
    <source>
        <dbReference type="HAMAP-Rule" id="MF_00446"/>
    </source>
</evidence>
<keyword evidence="8 9" id="KW-0670">Pyruvate</keyword>
<dbReference type="InterPro" id="IPR009010">
    <property type="entry name" value="Asp_de-COase-like_dom_sf"/>
</dbReference>
<evidence type="ECO:0000256" key="4">
    <source>
        <dbReference type="ARBA" id="ARBA00022813"/>
    </source>
</evidence>
<comment type="catalytic activity">
    <reaction evidence="9">
        <text>L-aspartate + H(+) = beta-alanine + CO2</text>
        <dbReference type="Rhea" id="RHEA:19497"/>
        <dbReference type="ChEBI" id="CHEBI:15378"/>
        <dbReference type="ChEBI" id="CHEBI:16526"/>
        <dbReference type="ChEBI" id="CHEBI:29991"/>
        <dbReference type="ChEBI" id="CHEBI:57966"/>
        <dbReference type="EC" id="4.1.1.11"/>
    </reaction>
</comment>
<evidence type="ECO:0000256" key="7">
    <source>
        <dbReference type="ARBA" id="ARBA00023270"/>
    </source>
</evidence>
<evidence type="ECO:0000256" key="8">
    <source>
        <dbReference type="ARBA" id="ARBA00023317"/>
    </source>
</evidence>
<feature type="chain" id="PRO_5014001075" description="Aspartate 1-decarboxylase beta chain" evidence="9 13">
    <location>
        <begin position="1"/>
        <end position="24"/>
    </location>
</feature>
<sequence>MTITMLQSKIHRATVTDANLNYVGSITVDSDLLDAAGMLIGQKVDIVNINNGERFSTYIIAGEAGQGDICLNGAAARKVHVGDKIIIIAYAQMDHKEASLYKPKLVILEDDNTIAQLLEGLE</sequence>
<keyword evidence="2 9" id="KW-0566">Pantothenate biosynthesis</keyword>
<keyword evidence="3 9" id="KW-0210">Decarboxylase</keyword>
<dbReference type="NCBIfam" id="TIGR00223">
    <property type="entry name" value="panD"/>
    <property type="match status" value="1"/>
</dbReference>
<protein>
    <recommendedName>
        <fullName evidence="9">Aspartate 1-decarboxylase</fullName>
        <ecNumber evidence="9">4.1.1.11</ecNumber>
    </recommendedName>
    <alternativeName>
        <fullName evidence="9">Aspartate alpha-decarboxylase</fullName>
    </alternativeName>
    <component>
        <recommendedName>
            <fullName evidence="9">Aspartate 1-decarboxylase beta chain</fullName>
        </recommendedName>
    </component>
    <component>
        <recommendedName>
            <fullName evidence="9">Aspartate 1-decarboxylase alpha chain</fullName>
        </recommendedName>
    </component>
</protein>
<evidence type="ECO:0000256" key="5">
    <source>
        <dbReference type="ARBA" id="ARBA00023145"/>
    </source>
</evidence>
<dbReference type="CDD" id="cd06919">
    <property type="entry name" value="Asp_decarbox"/>
    <property type="match status" value="1"/>
</dbReference>
<evidence type="ECO:0000313" key="14">
    <source>
        <dbReference type="EMBL" id="CUV66235.1"/>
    </source>
</evidence>
<evidence type="ECO:0000256" key="6">
    <source>
        <dbReference type="ARBA" id="ARBA00023239"/>
    </source>
</evidence>
<comment type="pathway">
    <text evidence="9">Cofactor biosynthesis; (R)-pantothenate biosynthesis; beta-alanine from L-aspartate: step 1/1.</text>
</comment>
<dbReference type="PIRSF" id="PIRSF006246">
    <property type="entry name" value="Asp_decarbox"/>
    <property type="match status" value="1"/>
</dbReference>
<evidence type="ECO:0000256" key="2">
    <source>
        <dbReference type="ARBA" id="ARBA00022655"/>
    </source>
</evidence>
<dbReference type="Gene3D" id="2.40.40.20">
    <property type="match status" value="1"/>
</dbReference>
<feature type="active site" description="Proton donor" evidence="9 10">
    <location>
        <position position="58"/>
    </location>
</feature>
<evidence type="ECO:0000256" key="12">
    <source>
        <dbReference type="PIRSR" id="PIRSR006246-3"/>
    </source>
</evidence>
<keyword evidence="1 9" id="KW-0963">Cytoplasm</keyword>
<dbReference type="Pfam" id="PF02261">
    <property type="entry name" value="Asp_decarbox"/>
    <property type="match status" value="1"/>
</dbReference>
<dbReference type="HAMAP" id="MF_00446">
    <property type="entry name" value="PanD"/>
    <property type="match status" value="1"/>
</dbReference>
<feature type="active site" description="Schiff-base intermediate with substrate; via pyruvic acid" evidence="9 10">
    <location>
        <position position="25"/>
    </location>
</feature>
<comment type="function">
    <text evidence="9">Catalyzes the pyruvoyl-dependent decarboxylation of aspartate to produce beta-alanine.</text>
</comment>
<organism evidence="14">
    <name type="scientific">Sulfurovum sp. enrichment culture clone C5</name>
    <dbReference type="NCBI Taxonomy" id="497650"/>
    <lineage>
        <taxon>Bacteria</taxon>
        <taxon>Pseudomonadati</taxon>
        <taxon>Campylobacterota</taxon>
        <taxon>Epsilonproteobacteria</taxon>
        <taxon>Campylobacterales</taxon>
        <taxon>Sulfurovaceae</taxon>
        <taxon>Sulfurovum</taxon>
        <taxon>environmental samples</taxon>
    </lineage>
</organism>
<dbReference type="SUPFAM" id="SSF50692">
    <property type="entry name" value="ADC-like"/>
    <property type="match status" value="1"/>
</dbReference>
<gene>
    <name evidence="9 14" type="primary">panD</name>
    <name evidence="14" type="ORF">BN3087_660065</name>
</gene>
<dbReference type="PANTHER" id="PTHR21012">
    <property type="entry name" value="ASPARTATE 1-DECARBOXYLASE"/>
    <property type="match status" value="1"/>
</dbReference>
<proteinExistence type="inferred from homology"/>
<name>A0A0S4XPK5_9BACT</name>
<reference evidence="14" key="1">
    <citation type="submission" date="2015-11" db="EMBL/GenBank/DDBJ databases">
        <authorList>
            <person name="Zhang Y."/>
            <person name="Guo Z."/>
        </authorList>
    </citation>
    <scope>NUCLEOTIDE SEQUENCE</scope>
    <source>
        <strain evidence="14">BN30871</strain>
    </source>
</reference>
<dbReference type="EMBL" id="FAXN01000069">
    <property type="protein sequence ID" value="CUV66235.1"/>
    <property type="molecule type" value="Genomic_DNA"/>
</dbReference>
<evidence type="ECO:0000256" key="13">
    <source>
        <dbReference type="PIRSR" id="PIRSR006246-5"/>
    </source>
</evidence>
<comment type="cofactor">
    <cofactor evidence="9 10">
        <name>pyruvate</name>
        <dbReference type="ChEBI" id="CHEBI:15361"/>
    </cofactor>
    <text evidence="9 10">Binds 1 pyruvoyl group covalently per subunit.</text>
</comment>
<dbReference type="GO" id="GO:0005829">
    <property type="term" value="C:cytosol"/>
    <property type="evidence" value="ECO:0007669"/>
    <property type="project" value="TreeGrafter"/>
</dbReference>
<comment type="similarity">
    <text evidence="9">Belongs to the PanD family.</text>
</comment>
<dbReference type="GO" id="GO:0015940">
    <property type="term" value="P:pantothenate biosynthetic process"/>
    <property type="evidence" value="ECO:0007669"/>
    <property type="project" value="UniProtKB-UniRule"/>
</dbReference>
<feature type="binding site" evidence="9 11">
    <location>
        <position position="57"/>
    </location>
    <ligand>
        <name>substrate</name>
    </ligand>
</feature>
<comment type="subunit">
    <text evidence="9">Heterooctamer of four alpha and four beta subunits.</text>
</comment>
<dbReference type="GO" id="GO:0006523">
    <property type="term" value="P:alanine biosynthetic process"/>
    <property type="evidence" value="ECO:0007669"/>
    <property type="project" value="InterPro"/>
</dbReference>
<evidence type="ECO:0000256" key="1">
    <source>
        <dbReference type="ARBA" id="ARBA00022490"/>
    </source>
</evidence>
<comment type="subcellular location">
    <subcellularLocation>
        <location evidence="9">Cytoplasm</location>
    </subcellularLocation>
</comment>
<keyword evidence="4 9" id="KW-0068">Autocatalytic cleavage</keyword>
<evidence type="ECO:0000256" key="3">
    <source>
        <dbReference type="ARBA" id="ARBA00022793"/>
    </source>
</evidence>
<keyword evidence="5 9" id="KW-0865">Zymogen</keyword>